<organism evidence="1">
    <name type="scientific">marine sediment metagenome</name>
    <dbReference type="NCBI Taxonomy" id="412755"/>
    <lineage>
        <taxon>unclassified sequences</taxon>
        <taxon>metagenomes</taxon>
        <taxon>ecological metagenomes</taxon>
    </lineage>
</organism>
<dbReference type="AlphaFoldDB" id="X0YF98"/>
<dbReference type="InterPro" id="IPR018708">
    <property type="entry name" value="DUF2225"/>
</dbReference>
<protein>
    <recommendedName>
        <fullName evidence="2">DUF2225 domain-containing protein</fullName>
    </recommendedName>
</protein>
<name>X0YF98_9ZZZZ</name>
<accession>X0YF98</accession>
<reference evidence="1" key="1">
    <citation type="journal article" date="2014" name="Front. Microbiol.">
        <title>High frequency of phylogenetically diverse reductive dehalogenase-homologous genes in deep subseafloor sedimentary metagenomes.</title>
        <authorList>
            <person name="Kawai M."/>
            <person name="Futagami T."/>
            <person name="Toyoda A."/>
            <person name="Takaki Y."/>
            <person name="Nishi S."/>
            <person name="Hori S."/>
            <person name="Arai W."/>
            <person name="Tsubouchi T."/>
            <person name="Morono Y."/>
            <person name="Uchiyama I."/>
            <person name="Ito T."/>
            <person name="Fujiyama A."/>
            <person name="Inagaki F."/>
            <person name="Takami H."/>
        </authorList>
    </citation>
    <scope>NUCLEOTIDE SEQUENCE</scope>
    <source>
        <strain evidence="1">Expedition CK06-06</strain>
    </source>
</reference>
<feature type="non-terminal residue" evidence="1">
    <location>
        <position position="131"/>
    </location>
</feature>
<evidence type="ECO:0000313" key="1">
    <source>
        <dbReference type="EMBL" id="GAG54510.1"/>
    </source>
</evidence>
<gene>
    <name evidence="1" type="ORF">S01H4_11321</name>
</gene>
<comment type="caution">
    <text evidence="1">The sequence shown here is derived from an EMBL/GenBank/DDBJ whole genome shotgun (WGS) entry which is preliminary data.</text>
</comment>
<proteinExistence type="predicted"/>
<dbReference type="EMBL" id="BART01004546">
    <property type="protein sequence ID" value="GAG54510.1"/>
    <property type="molecule type" value="Genomic_DNA"/>
</dbReference>
<dbReference type="Pfam" id="PF09986">
    <property type="entry name" value="DUF2225"/>
    <property type="match status" value="1"/>
</dbReference>
<sequence>MTTLVPIELKCSVCEKTFESSEIGSCGFASKRTDFRPNYWGFNPVNYFYHLCPHCGFCASKSVFEMNFDKTKIKQKMEELGPLKNDILSKKLERAMVCLEIANELGIANVNDLTLANNWIDPYWWAENEGE</sequence>
<evidence type="ECO:0008006" key="2">
    <source>
        <dbReference type="Google" id="ProtNLM"/>
    </source>
</evidence>